<dbReference type="KEGG" id="vg:22112305"/>
<evidence type="ECO:0000313" key="2">
    <source>
        <dbReference type="Proteomes" id="UP000028666"/>
    </source>
</evidence>
<proteinExistence type="predicted"/>
<reference evidence="1 2" key="1">
    <citation type="submission" date="2014-05" db="EMBL/GenBank/DDBJ databases">
        <title>Complete genome sequence of Aeromonas bacteriophage pAh6-C.</title>
        <authorList>
            <person name="Jun J.W."/>
            <person name="Park S.C."/>
        </authorList>
    </citation>
    <scope>NUCLEOTIDE SEQUENCE [LARGE SCALE GENOMIC DNA]</scope>
</reference>
<dbReference type="Proteomes" id="UP000028666">
    <property type="component" value="Segment"/>
</dbReference>
<sequence>MQAMSTQASSMPAPPIFAVIPRAPYDEVCPCCGTVVHHGYCGACDKTIEG</sequence>
<evidence type="ECO:0000313" key="1">
    <source>
        <dbReference type="EMBL" id="AII26803.1"/>
    </source>
</evidence>
<keyword evidence="2" id="KW-1185">Reference proteome</keyword>
<organism evidence="1 2">
    <name type="scientific">Aeromonas phage pAh6-C</name>
    <dbReference type="NCBI Taxonomy" id="1505227"/>
    <lineage>
        <taxon>Viruses</taxon>
        <taxon>Duplodnaviria</taxon>
        <taxon>Heunggongvirae</taxon>
        <taxon>Uroviricota</taxon>
        <taxon>Caudoviricetes</taxon>
        <taxon>Chaseviridae</taxon>
        <taxon>Nefertitivirinae</taxon>
        <taxon>Pahsextavirus</taxon>
        <taxon>Pahsextavirus pAh6C</taxon>
    </lineage>
</organism>
<dbReference type="GeneID" id="22112305"/>
<dbReference type="RefSeq" id="YP_009103383.1">
    <property type="nucleotide sequence ID" value="NC_025459.1"/>
</dbReference>
<accession>A0A076G4J8</accession>
<dbReference type="EMBL" id="KJ858521">
    <property type="protein sequence ID" value="AII26803.1"/>
    <property type="molecule type" value="Genomic_DNA"/>
</dbReference>
<protein>
    <submittedName>
        <fullName evidence="1">Uncharacterized protein</fullName>
    </submittedName>
</protein>
<gene>
    <name evidence="1" type="ORF">AH6C_049</name>
</gene>
<name>A0A076G4J8_9CAUD</name>